<evidence type="ECO:0000256" key="10">
    <source>
        <dbReference type="ARBA" id="ARBA00025198"/>
    </source>
</evidence>
<sequence>MGTLLLLAAEAHSAGAEMAHAAEEGGFGINFDILEANLINLAILIGVLFYFGRKILTQTLSERRSRIAEAITEAEQRQRQAAEALADQQQKLAQAQAEAERIRKSAEESAQKAKEAILAQAAQDVENLKKTAGQELQTEVERANAELRQRVAALAMQRVENQLQSILDESAQQRLIDRSIASVGGGS</sequence>
<proteinExistence type="inferred from homology"/>
<dbReference type="RefSeq" id="WP_190465120.1">
    <property type="nucleotide sequence ID" value="NZ_JACJPW010000034.1"/>
</dbReference>
<evidence type="ECO:0000256" key="5">
    <source>
        <dbReference type="ARBA" id="ARBA00022989"/>
    </source>
</evidence>
<evidence type="ECO:0000256" key="11">
    <source>
        <dbReference type="ARBA" id="ARBA00037847"/>
    </source>
</evidence>
<evidence type="ECO:0000256" key="3">
    <source>
        <dbReference type="ARBA" id="ARBA00022692"/>
    </source>
</evidence>
<keyword evidence="8 12" id="KW-0472">Membrane</keyword>
<keyword evidence="1 12" id="KW-0813">Transport</keyword>
<evidence type="ECO:0000256" key="12">
    <source>
        <dbReference type="HAMAP-Rule" id="MF_01398"/>
    </source>
</evidence>
<evidence type="ECO:0000256" key="14">
    <source>
        <dbReference type="SAM" id="Coils"/>
    </source>
</evidence>
<evidence type="ECO:0000256" key="13">
    <source>
        <dbReference type="RuleBase" id="RU003848"/>
    </source>
</evidence>
<dbReference type="GO" id="GO:0046933">
    <property type="term" value="F:proton-transporting ATP synthase activity, rotational mechanism"/>
    <property type="evidence" value="ECO:0007669"/>
    <property type="project" value="UniProtKB-UniRule"/>
</dbReference>
<evidence type="ECO:0000256" key="9">
    <source>
        <dbReference type="ARBA" id="ARBA00023310"/>
    </source>
</evidence>
<accession>A0A926VGP4</accession>
<dbReference type="InterPro" id="IPR005864">
    <property type="entry name" value="ATP_synth_F0_bsu_bac"/>
</dbReference>
<evidence type="ECO:0000256" key="1">
    <source>
        <dbReference type="ARBA" id="ARBA00022448"/>
    </source>
</evidence>
<keyword evidence="9 12" id="KW-0066">ATP synthesis</keyword>
<evidence type="ECO:0000313" key="16">
    <source>
        <dbReference type="Proteomes" id="UP000641646"/>
    </source>
</evidence>
<organism evidence="15 16">
    <name type="scientific">Aerosakkonema funiforme FACHB-1375</name>
    <dbReference type="NCBI Taxonomy" id="2949571"/>
    <lineage>
        <taxon>Bacteria</taxon>
        <taxon>Bacillati</taxon>
        <taxon>Cyanobacteriota</taxon>
        <taxon>Cyanophyceae</taxon>
        <taxon>Oscillatoriophycideae</taxon>
        <taxon>Aerosakkonematales</taxon>
        <taxon>Aerosakkonemataceae</taxon>
        <taxon>Aerosakkonema</taxon>
    </lineage>
</organism>
<protein>
    <recommendedName>
        <fullName evidence="12">ATP synthase subunit b</fullName>
    </recommendedName>
    <alternativeName>
        <fullName evidence="12">ATP synthase F(0) sector subunit b</fullName>
    </alternativeName>
    <alternativeName>
        <fullName evidence="12">ATPase subunit I</fullName>
    </alternativeName>
    <alternativeName>
        <fullName evidence="12">F-type ATPase subunit b</fullName>
        <shortName evidence="12">F-ATPase subunit b</shortName>
    </alternativeName>
</protein>
<comment type="similarity">
    <text evidence="12 13">Belongs to the ATPase B chain family.</text>
</comment>
<keyword evidence="7 12" id="KW-0793">Thylakoid</keyword>
<evidence type="ECO:0000256" key="4">
    <source>
        <dbReference type="ARBA" id="ARBA00022781"/>
    </source>
</evidence>
<dbReference type="PANTHER" id="PTHR34264">
    <property type="entry name" value="ATP SYNTHASE SUBUNIT B, CHLOROPLASTIC"/>
    <property type="match status" value="1"/>
</dbReference>
<comment type="subcellular location">
    <subcellularLocation>
        <location evidence="12">Cellular thylakoid membrane</location>
        <topology evidence="12">Single-pass membrane protein</topology>
    </subcellularLocation>
    <subcellularLocation>
        <location evidence="11">Endomembrane system</location>
        <topology evidence="11">Single-pass membrane protein</topology>
    </subcellularLocation>
</comment>
<gene>
    <name evidence="12" type="primary">atpF</name>
    <name evidence="15" type="ORF">H6G03_14595</name>
</gene>
<keyword evidence="2 12" id="KW-0138">CF(0)</keyword>
<dbReference type="PANTHER" id="PTHR34264:SF3">
    <property type="entry name" value="ATP SYNTHASE SUBUNIT B, CHLOROPLASTIC"/>
    <property type="match status" value="1"/>
</dbReference>
<dbReference type="GO" id="GO:0012505">
    <property type="term" value="C:endomembrane system"/>
    <property type="evidence" value="ECO:0007669"/>
    <property type="project" value="UniProtKB-SubCell"/>
</dbReference>
<dbReference type="Proteomes" id="UP000641646">
    <property type="component" value="Unassembled WGS sequence"/>
</dbReference>
<feature type="coiled-coil region" evidence="14">
    <location>
        <begin position="67"/>
        <end position="131"/>
    </location>
</feature>
<dbReference type="InterPro" id="IPR028987">
    <property type="entry name" value="ATP_synth_B-like_membr_sf"/>
</dbReference>
<reference evidence="15" key="2">
    <citation type="submission" date="2020-08" db="EMBL/GenBank/DDBJ databases">
        <authorList>
            <person name="Chen M."/>
            <person name="Teng W."/>
            <person name="Zhao L."/>
            <person name="Hu C."/>
            <person name="Zhou Y."/>
            <person name="Han B."/>
            <person name="Song L."/>
            <person name="Shu W."/>
        </authorList>
    </citation>
    <scope>NUCLEOTIDE SEQUENCE</scope>
    <source>
        <strain evidence="15">FACHB-1375</strain>
    </source>
</reference>
<evidence type="ECO:0000313" key="15">
    <source>
        <dbReference type="EMBL" id="MBD2182309.1"/>
    </source>
</evidence>
<comment type="function">
    <text evidence="12">Component of the F(0) channel, it forms part of the peripheral stalk, linking F(1) to F(0).</text>
</comment>
<dbReference type="EMBL" id="JACJPW010000034">
    <property type="protein sequence ID" value="MBD2182309.1"/>
    <property type="molecule type" value="Genomic_DNA"/>
</dbReference>
<dbReference type="AlphaFoldDB" id="A0A926VGP4"/>
<evidence type="ECO:0000256" key="7">
    <source>
        <dbReference type="ARBA" id="ARBA00023078"/>
    </source>
</evidence>
<dbReference type="NCBIfam" id="TIGR01144">
    <property type="entry name" value="ATP_synt_b"/>
    <property type="match status" value="1"/>
</dbReference>
<evidence type="ECO:0000256" key="6">
    <source>
        <dbReference type="ARBA" id="ARBA00023065"/>
    </source>
</evidence>
<dbReference type="SUPFAM" id="SSF81573">
    <property type="entry name" value="F1F0 ATP synthase subunit B, membrane domain"/>
    <property type="match status" value="1"/>
</dbReference>
<comment type="subunit">
    <text evidence="12">F-type ATPases have 2 components, F(1) - the catalytic core - and F(0) - the membrane proton channel. F(1) has five subunits: alpha(3), beta(3), gamma(1), delta(1), epsilon(1). F(0) has four main subunits: a(1), b(1), b'(1) and c(10-14). The alpha and beta chains form an alternating ring which encloses part of the gamma chain. F(1) is attached to F(0) by a central stalk formed by the gamma and epsilon chains, while a peripheral stalk is formed by the delta, b and b' chains.</text>
</comment>
<reference evidence="15" key="1">
    <citation type="journal article" date="2015" name="ISME J.">
        <title>Draft Genome Sequence of Streptomyces incarnatus NRRL8089, which Produces the Nucleoside Antibiotic Sinefungin.</title>
        <authorList>
            <person name="Oshima K."/>
            <person name="Hattori M."/>
            <person name="Shimizu H."/>
            <person name="Fukuda K."/>
            <person name="Nemoto M."/>
            <person name="Inagaki K."/>
            <person name="Tamura T."/>
        </authorList>
    </citation>
    <scope>NUCLEOTIDE SEQUENCE</scope>
    <source>
        <strain evidence="15">FACHB-1375</strain>
    </source>
</reference>
<keyword evidence="5 12" id="KW-1133">Transmembrane helix</keyword>
<comment type="caution">
    <text evidence="15">The sequence shown here is derived from an EMBL/GenBank/DDBJ whole genome shotgun (WGS) entry which is preliminary data.</text>
</comment>
<evidence type="ECO:0000256" key="8">
    <source>
        <dbReference type="ARBA" id="ARBA00023136"/>
    </source>
</evidence>
<keyword evidence="4 12" id="KW-0375">Hydrogen ion transport</keyword>
<dbReference type="CDD" id="cd06503">
    <property type="entry name" value="ATP-synt_Fo_b"/>
    <property type="match status" value="1"/>
</dbReference>
<keyword evidence="16" id="KW-1185">Reference proteome</keyword>
<keyword evidence="6 12" id="KW-0406">Ion transport</keyword>
<name>A0A926VGP4_9CYAN</name>
<dbReference type="InterPro" id="IPR002146">
    <property type="entry name" value="ATP_synth_b/b'su_bac/chlpt"/>
</dbReference>
<keyword evidence="3 12" id="KW-0812">Transmembrane</keyword>
<dbReference type="Pfam" id="PF00430">
    <property type="entry name" value="ATP-synt_B"/>
    <property type="match status" value="1"/>
</dbReference>
<dbReference type="GO" id="GO:0045259">
    <property type="term" value="C:proton-transporting ATP synthase complex"/>
    <property type="evidence" value="ECO:0007669"/>
    <property type="project" value="UniProtKB-KW"/>
</dbReference>
<dbReference type="HAMAP" id="MF_01398">
    <property type="entry name" value="ATP_synth_b_bprime"/>
    <property type="match status" value="1"/>
</dbReference>
<evidence type="ECO:0000256" key="2">
    <source>
        <dbReference type="ARBA" id="ARBA00022547"/>
    </source>
</evidence>
<dbReference type="GO" id="GO:0031676">
    <property type="term" value="C:plasma membrane-derived thylakoid membrane"/>
    <property type="evidence" value="ECO:0007669"/>
    <property type="project" value="UniProtKB-SubCell"/>
</dbReference>
<dbReference type="NCBIfam" id="NF005606">
    <property type="entry name" value="PRK07352.1"/>
    <property type="match status" value="1"/>
</dbReference>
<comment type="function">
    <text evidence="10 12">F(1)F(0) ATP synthase produces ATP from ADP in the presence of a proton or sodium gradient. F-type ATPases consist of two structural domains, F(1) containing the extramembraneous catalytic core and F(0) containing the membrane proton channel, linked together by a central stalk and a peripheral stalk. During catalysis, ATP synthesis in the catalytic domain of F(1) is coupled via a rotary mechanism of the central stalk subunits to proton translocation.</text>
</comment>
<keyword evidence="14" id="KW-0175">Coiled coil</keyword>